<sequence>MAQVQVTVCDIDPTEVGKPTTRYTITRDGDRAEMDLCKDHAGPIETLLYEVDKSGAKVKAVPVKRAAAKKATTTSRRRGSAKIMTLEEIEAMKTS</sequence>
<proteinExistence type="predicted"/>
<reference evidence="1" key="1">
    <citation type="submission" date="2024-05" db="EMBL/GenBank/DDBJ databases">
        <title>Isolation and characterization of the new Streptomyces phages Kamino, Geonosis, Abafar and Scarif infecting a broad range of host species.</title>
        <authorList>
            <person name="Rackow B."/>
            <person name="Rolland C."/>
            <person name="Mohnen I."/>
            <person name="Wittmann J."/>
            <person name="Muesken M."/>
            <person name="Overmann J."/>
            <person name="Frunzke J."/>
        </authorList>
    </citation>
    <scope>NUCLEOTIDE SEQUENCE</scope>
</reference>
<evidence type="ECO:0008006" key="2">
    <source>
        <dbReference type="Google" id="ProtNLM"/>
    </source>
</evidence>
<protein>
    <recommendedName>
        <fullName evidence="2">Lsr2-like DNA bridging protein</fullName>
    </recommendedName>
</protein>
<accession>A0AAU7GXZ7</accession>
<organism evidence="1">
    <name type="scientific">Streptomyces phage Kamino</name>
    <dbReference type="NCBI Taxonomy" id="3158857"/>
    <lineage>
        <taxon>Viruses</taxon>
        <taxon>Duplodnaviria</taxon>
        <taxon>Heunggongvirae</taxon>
        <taxon>Uroviricota</taxon>
        <taxon>Caudoviricetes</taxon>
    </lineage>
</organism>
<evidence type="ECO:0000313" key="1">
    <source>
        <dbReference type="EMBL" id="XBM95064.1"/>
    </source>
</evidence>
<name>A0AAU7GXZ7_9CAUD</name>
<dbReference type="EMBL" id="PP750867">
    <property type="protein sequence ID" value="XBM95064.1"/>
    <property type="molecule type" value="Genomic_DNA"/>
</dbReference>
<gene>
    <name evidence="1" type="ORF">Kamino_00028</name>
</gene>